<dbReference type="RefSeq" id="WP_127938650.1">
    <property type="nucleotide sequence ID" value="NZ_SAUN01000001.1"/>
</dbReference>
<protein>
    <recommendedName>
        <fullName evidence="3">Phosphotransferase family enzyme</fullName>
    </recommendedName>
</protein>
<proteinExistence type="predicted"/>
<evidence type="ECO:0000313" key="2">
    <source>
        <dbReference type="Proteomes" id="UP000284824"/>
    </source>
</evidence>
<evidence type="ECO:0008006" key="3">
    <source>
        <dbReference type="Google" id="ProtNLM"/>
    </source>
</evidence>
<evidence type="ECO:0000313" key="1">
    <source>
        <dbReference type="EMBL" id="RVX46459.1"/>
    </source>
</evidence>
<dbReference type="AlphaFoldDB" id="A0A438MLE4"/>
<dbReference type="Gene3D" id="3.30.200.20">
    <property type="entry name" value="Phosphorylase Kinase, domain 1"/>
    <property type="match status" value="1"/>
</dbReference>
<accession>A0A438MLE4</accession>
<dbReference type="EMBL" id="SAUN01000001">
    <property type="protein sequence ID" value="RVX46459.1"/>
    <property type="molecule type" value="Genomic_DNA"/>
</dbReference>
<organism evidence="1 2">
    <name type="scientific">Nonomuraea polychroma</name>
    <dbReference type="NCBI Taxonomy" id="46176"/>
    <lineage>
        <taxon>Bacteria</taxon>
        <taxon>Bacillati</taxon>
        <taxon>Actinomycetota</taxon>
        <taxon>Actinomycetes</taxon>
        <taxon>Streptosporangiales</taxon>
        <taxon>Streptosporangiaceae</taxon>
        <taxon>Nonomuraea</taxon>
    </lineage>
</organism>
<reference evidence="1 2" key="1">
    <citation type="submission" date="2019-01" db="EMBL/GenBank/DDBJ databases">
        <title>Sequencing the genomes of 1000 actinobacteria strains.</title>
        <authorList>
            <person name="Klenk H.-P."/>
        </authorList>
    </citation>
    <scope>NUCLEOTIDE SEQUENCE [LARGE SCALE GENOMIC DNA]</scope>
    <source>
        <strain evidence="1 2">DSM 43925</strain>
    </source>
</reference>
<dbReference type="OrthoDB" id="115252at2"/>
<gene>
    <name evidence="1" type="ORF">EDD27_9346</name>
</gene>
<keyword evidence="2" id="KW-1185">Reference proteome</keyword>
<name>A0A438MLE4_9ACTN</name>
<comment type="caution">
    <text evidence="1">The sequence shown here is derived from an EMBL/GenBank/DDBJ whole genome shotgun (WGS) entry which is preliminary data.</text>
</comment>
<dbReference type="InterPro" id="IPR011009">
    <property type="entry name" value="Kinase-like_dom_sf"/>
</dbReference>
<sequence>MSAFSAPARPAVDVAVLQGEIEAIFGFRCSVPSFVAGGQDTDASVLRATTTEGQEVAVKVSRRAGRPGGLLMSDHLAELGLPEIPAPYRSRSGVPYSDCHAGRLSVIPWIPGRAGAAGMTHAAQRPITAPMYAAI</sequence>
<dbReference type="Proteomes" id="UP000284824">
    <property type="component" value="Unassembled WGS sequence"/>
</dbReference>
<dbReference type="SUPFAM" id="SSF56112">
    <property type="entry name" value="Protein kinase-like (PK-like)"/>
    <property type="match status" value="1"/>
</dbReference>